<keyword evidence="3" id="KW-1185">Reference proteome</keyword>
<organism evidence="2 3">
    <name type="scientific">Cyclospora cayetanensis</name>
    <dbReference type="NCBI Taxonomy" id="88456"/>
    <lineage>
        <taxon>Eukaryota</taxon>
        <taxon>Sar</taxon>
        <taxon>Alveolata</taxon>
        <taxon>Apicomplexa</taxon>
        <taxon>Conoidasida</taxon>
        <taxon>Coccidia</taxon>
        <taxon>Eucoccidiorida</taxon>
        <taxon>Eimeriorina</taxon>
        <taxon>Eimeriidae</taxon>
        <taxon>Cyclospora</taxon>
    </lineage>
</organism>
<gene>
    <name evidence="2" type="ORF">cyc_01815</name>
</gene>
<feature type="compositionally biased region" description="Basic and acidic residues" evidence="1">
    <location>
        <begin position="57"/>
        <end position="68"/>
    </location>
</feature>
<reference evidence="2 3" key="1">
    <citation type="journal article" date="2016" name="BMC Genomics">
        <title>Comparative genomics reveals Cyclospora cayetanensis possesses coccidia-like metabolism and invasion components but unique surface antigens.</title>
        <authorList>
            <person name="Liu S."/>
            <person name="Wang L."/>
            <person name="Zheng H."/>
            <person name="Xu Z."/>
            <person name="Roellig D.M."/>
            <person name="Li N."/>
            <person name="Frace M.A."/>
            <person name="Tang K."/>
            <person name="Arrowood M.J."/>
            <person name="Moss D.M."/>
            <person name="Zhang L."/>
            <person name="Feng Y."/>
            <person name="Xiao L."/>
        </authorList>
    </citation>
    <scope>NUCLEOTIDE SEQUENCE [LARGE SCALE GENOMIC DNA]</scope>
    <source>
        <strain evidence="2 3">CHN_HEN01</strain>
    </source>
</reference>
<sequence>MANRYSVLDTFSVTTPSLSVVIRADDTPIPAELRAQPNPGNLVTVHAVTPKNPAATHSEEAWRGEGKQAEQLSENEEDMETQNALRERQMVQQRLMHLHSQQNLDQSQLKELKELQEQENTMRGLEEEQMREHAHYLTMLQRADSKHADRIYGVFGAPPPIKPLDAVVTEEDPEGFIKRISTYETKDFTYWDKLRRRNTETVIRRWHTYIPTGEEDTAFFERNILAHVAGEAYRQGIYYKELDTGLTGAREYKLPTESYVAPPVYIRRTGNPEKRVYDPIRQMARNVYSCSTCASC</sequence>
<dbReference type="AlphaFoldDB" id="A0A1D3CSM6"/>
<name>A0A1D3CSM6_9EIME</name>
<protein>
    <submittedName>
        <fullName evidence="2">Uncharacterized protein</fullName>
    </submittedName>
</protein>
<accession>A0A1D3CSM6</accession>
<dbReference type="VEuPathDB" id="ToxoDB:LOC34618757"/>
<dbReference type="EMBL" id="JROU02002097">
    <property type="protein sequence ID" value="OEH74194.1"/>
    <property type="molecule type" value="Genomic_DNA"/>
</dbReference>
<evidence type="ECO:0000256" key="1">
    <source>
        <dbReference type="SAM" id="MobiDB-lite"/>
    </source>
</evidence>
<comment type="caution">
    <text evidence="2">The sequence shown here is derived from an EMBL/GenBank/DDBJ whole genome shotgun (WGS) entry which is preliminary data.</text>
</comment>
<evidence type="ECO:0000313" key="3">
    <source>
        <dbReference type="Proteomes" id="UP000095192"/>
    </source>
</evidence>
<evidence type="ECO:0000313" key="2">
    <source>
        <dbReference type="EMBL" id="OEH74194.1"/>
    </source>
</evidence>
<dbReference type="Proteomes" id="UP000095192">
    <property type="component" value="Unassembled WGS sequence"/>
</dbReference>
<feature type="region of interest" description="Disordered" evidence="1">
    <location>
        <begin position="53"/>
        <end position="76"/>
    </location>
</feature>
<proteinExistence type="predicted"/>
<dbReference type="VEuPathDB" id="ToxoDB:cyc_01815"/>
<dbReference type="InParanoid" id="A0A1D3CSM6"/>